<feature type="compositionally biased region" description="Low complexity" evidence="1">
    <location>
        <begin position="1"/>
        <end position="16"/>
    </location>
</feature>
<evidence type="ECO:0008006" key="4">
    <source>
        <dbReference type="Google" id="ProtNLM"/>
    </source>
</evidence>
<feature type="compositionally biased region" description="Low complexity" evidence="1">
    <location>
        <begin position="181"/>
        <end position="197"/>
    </location>
</feature>
<feature type="region of interest" description="Disordered" evidence="1">
    <location>
        <begin position="1"/>
        <end position="51"/>
    </location>
</feature>
<feature type="compositionally biased region" description="Low complexity" evidence="1">
    <location>
        <begin position="269"/>
        <end position="279"/>
    </location>
</feature>
<name>A0A8J3RM79_9ACTN</name>
<dbReference type="EMBL" id="BOOH01000019">
    <property type="protein sequence ID" value="GIH76164.1"/>
    <property type="molecule type" value="Genomic_DNA"/>
</dbReference>
<dbReference type="Proteomes" id="UP000616724">
    <property type="component" value="Unassembled WGS sequence"/>
</dbReference>
<comment type="caution">
    <text evidence="2">The sequence shown here is derived from an EMBL/GenBank/DDBJ whole genome shotgun (WGS) entry which is preliminary data.</text>
</comment>
<sequence length="415" mass="44970">MTRAWDGGEGAAARARTGLPRLQGTAGPLTHPDARTQGGRVTLPEDWPDRNDADGQDEIEIGYRDAADADHFARVQNYVLDHPECGRLEKDAYICLVRYTSWTTRRTKATREKLAAVMSISPDTFDRGIKGLVRLGIVEVLRTRDSQGRWRTSSYILRDTAGARARARIIELEQALEQAKTATQTGATSSSAQAETTPQNAETTEDDKADESATHSAICGVDHSADCGTVHSANCGQYLEGLIGSTREDQFREKSKAEQVLAEGAVTRRTARDAATAPSARKEDLDSEQLARATFSKISDRYRGAPPSICRAMVLTIERALAGGIGPAAVIVYVRRFAADETLPATRHVHHLDQTLTRLRADIKAGDTCSGCGHDPSDSYGPICERCRPDRTELTEQDLADLAAARAHLGEGASA</sequence>
<reference evidence="2 3" key="1">
    <citation type="submission" date="2021-01" db="EMBL/GenBank/DDBJ databases">
        <title>Whole genome shotgun sequence of Planobispora longispora NBRC 13918.</title>
        <authorList>
            <person name="Komaki H."/>
            <person name="Tamura T."/>
        </authorList>
    </citation>
    <scope>NUCLEOTIDE SEQUENCE [LARGE SCALE GENOMIC DNA]</scope>
    <source>
        <strain evidence="2 3">NBRC 13918</strain>
    </source>
</reference>
<evidence type="ECO:0000313" key="2">
    <source>
        <dbReference type="EMBL" id="GIH76164.1"/>
    </source>
</evidence>
<protein>
    <recommendedName>
        <fullName evidence="4">Helix-turn-helix domain-containing protein</fullName>
    </recommendedName>
</protein>
<feature type="region of interest" description="Disordered" evidence="1">
    <location>
        <begin position="181"/>
        <end position="211"/>
    </location>
</feature>
<dbReference type="AlphaFoldDB" id="A0A8J3RM79"/>
<accession>A0A8J3RM79</accession>
<organism evidence="2 3">
    <name type="scientific">Planobispora longispora</name>
    <dbReference type="NCBI Taxonomy" id="28887"/>
    <lineage>
        <taxon>Bacteria</taxon>
        <taxon>Bacillati</taxon>
        <taxon>Actinomycetota</taxon>
        <taxon>Actinomycetes</taxon>
        <taxon>Streptosporangiales</taxon>
        <taxon>Streptosporangiaceae</taxon>
        <taxon>Planobispora</taxon>
    </lineage>
</organism>
<evidence type="ECO:0000313" key="3">
    <source>
        <dbReference type="Proteomes" id="UP000616724"/>
    </source>
</evidence>
<gene>
    <name evidence="2" type="ORF">Plo01_25930</name>
</gene>
<feature type="region of interest" description="Disordered" evidence="1">
    <location>
        <begin position="269"/>
        <end position="288"/>
    </location>
</feature>
<keyword evidence="3" id="KW-1185">Reference proteome</keyword>
<proteinExistence type="predicted"/>
<evidence type="ECO:0000256" key="1">
    <source>
        <dbReference type="SAM" id="MobiDB-lite"/>
    </source>
</evidence>